<dbReference type="Pfam" id="PF08436">
    <property type="entry name" value="DXP_redisom_C"/>
    <property type="match status" value="1"/>
</dbReference>
<feature type="binding site" evidence="9">
    <location>
        <position position="148"/>
    </location>
    <ligand>
        <name>Mn(2+)</name>
        <dbReference type="ChEBI" id="CHEBI:29035"/>
    </ligand>
</feature>
<keyword evidence="7 9" id="KW-0414">Isoprene biosynthesis</keyword>
<dbReference type="InterPro" id="IPR026877">
    <property type="entry name" value="DXPR_C"/>
</dbReference>
<comment type="cofactor">
    <cofactor evidence="9">
        <name>Mg(2+)</name>
        <dbReference type="ChEBI" id="CHEBI:18420"/>
    </cofactor>
    <cofactor evidence="9">
        <name>Mn(2+)</name>
        <dbReference type="ChEBI" id="CHEBI:29035"/>
    </cofactor>
</comment>
<gene>
    <name evidence="9 13" type="primary">dxr</name>
    <name evidence="13" type="ORF">Ark11_0114</name>
</gene>
<feature type="binding site" evidence="9">
    <location>
        <position position="222"/>
    </location>
    <ligand>
        <name>1-deoxy-D-xylulose 5-phosphate</name>
        <dbReference type="ChEBI" id="CHEBI:57792"/>
    </ligand>
</feature>
<feature type="binding site" evidence="9">
    <location>
        <position position="122"/>
    </location>
    <ligand>
        <name>NADPH</name>
        <dbReference type="ChEBI" id="CHEBI:57783"/>
    </ligand>
</feature>
<keyword evidence="14" id="KW-1185">Reference proteome</keyword>
<feature type="binding site" evidence="9">
    <location>
        <position position="13"/>
    </location>
    <ligand>
        <name>NADPH</name>
        <dbReference type="ChEBI" id="CHEBI:57783"/>
    </ligand>
</feature>
<accession>A0A0S4M3W7</accession>
<sequence>MIKNVVIAGSTGSIGRQALDVIQHYPDRYRVVGLSANDQWLLLYEQCCKFRPEYVYVKHPDAYRSLFDALSGHDIHVLSGSDLPFLVSLPEVDVVLASIVGVVGMVSTYAALEAGKVVLLANKESLIAGGPVLMEVARRSGATVIPIDSEHSALLQCLMSRDGSATPVSDAVNRLVLTASGGPFWPKPFANLGDVTPEQVCNHPRWSMGRKISVDSATMANKGLEIAEACWLFGLSPDRVGTIIHPESVVHALVEYIDGVTLTHMSYPDMRTALSYALSYPERSNSGVGNVDLASISKLSFYEADFSLYPCLKIIIDAVYAGHSDCIIVNAANEVAVQMFLSGQVKFTDIETIIADTYSMISPVCCSNLSDILSFDREVRVISKIVAKEKFCALADL</sequence>
<dbReference type="PANTHER" id="PTHR30525:SF0">
    <property type="entry name" value="1-DEOXY-D-XYLULOSE 5-PHOSPHATE REDUCTOISOMERASE, CHLOROPLASTIC"/>
    <property type="match status" value="1"/>
</dbReference>
<keyword evidence="4 9" id="KW-0521">NADP</keyword>
<feature type="binding site" evidence="9">
    <location>
        <position position="14"/>
    </location>
    <ligand>
        <name>NADPH</name>
        <dbReference type="ChEBI" id="CHEBI:57783"/>
    </ligand>
</feature>
<evidence type="ECO:0000313" key="14">
    <source>
        <dbReference type="Proteomes" id="UP000198651"/>
    </source>
</evidence>
<feature type="binding site" evidence="9">
    <location>
        <position position="180"/>
    </location>
    <ligand>
        <name>1-deoxy-D-xylulose 5-phosphate</name>
        <dbReference type="ChEBI" id="CHEBI:57792"/>
    </ligand>
</feature>
<feature type="binding site" evidence="9">
    <location>
        <position position="149"/>
    </location>
    <ligand>
        <name>1-deoxy-D-xylulose 5-phosphate</name>
        <dbReference type="ChEBI" id="CHEBI:57792"/>
    </ligand>
</feature>
<dbReference type="Pfam" id="PF13288">
    <property type="entry name" value="DXPR_C"/>
    <property type="match status" value="1"/>
</dbReference>
<feature type="binding site" evidence="9">
    <location>
        <position position="209"/>
    </location>
    <ligand>
        <name>NADPH</name>
        <dbReference type="ChEBI" id="CHEBI:57783"/>
    </ligand>
</feature>
<dbReference type="UniPathway" id="UPA00056">
    <property type="reaction ID" value="UER00092"/>
</dbReference>
<dbReference type="SUPFAM" id="SSF51735">
    <property type="entry name" value="NAD(P)-binding Rossmann-fold domains"/>
    <property type="match status" value="1"/>
</dbReference>
<reference evidence="14" key="1">
    <citation type="submission" date="2015-11" db="EMBL/GenBank/DDBJ databases">
        <authorList>
            <person name="Seth-Smith H.M.B."/>
        </authorList>
    </citation>
    <scope>NUCLEOTIDE SEQUENCE [LARGE SCALE GENOMIC DNA]</scope>
    <source>
        <strain evidence="14">2013Ark11</strain>
    </source>
</reference>
<feature type="binding site" evidence="9">
    <location>
        <position position="203"/>
    </location>
    <ligand>
        <name>1-deoxy-D-xylulose 5-phosphate</name>
        <dbReference type="ChEBI" id="CHEBI:57792"/>
    </ligand>
</feature>
<feature type="binding site" evidence="9">
    <location>
        <position position="216"/>
    </location>
    <ligand>
        <name>1-deoxy-D-xylulose 5-phosphate</name>
        <dbReference type="ChEBI" id="CHEBI:57792"/>
    </ligand>
</feature>
<dbReference type="InterPro" id="IPR013644">
    <property type="entry name" value="DXP_reductoisomerase_C"/>
</dbReference>
<comment type="catalytic activity">
    <reaction evidence="8">
        <text>2-C-methyl-D-erythritol 4-phosphate + NADP(+) = 1-deoxy-D-xylulose 5-phosphate + NADPH + H(+)</text>
        <dbReference type="Rhea" id="RHEA:13717"/>
        <dbReference type="ChEBI" id="CHEBI:15378"/>
        <dbReference type="ChEBI" id="CHEBI:57783"/>
        <dbReference type="ChEBI" id="CHEBI:57792"/>
        <dbReference type="ChEBI" id="CHEBI:58262"/>
        <dbReference type="ChEBI" id="CHEBI:58349"/>
        <dbReference type="EC" id="1.1.1.267"/>
    </reaction>
    <physiologicalReaction direction="right-to-left" evidence="8">
        <dbReference type="Rhea" id="RHEA:13719"/>
    </physiologicalReaction>
</comment>
<dbReference type="PATRIC" id="fig|1561003.3.peg.115"/>
<dbReference type="InterPro" id="IPR013512">
    <property type="entry name" value="DXP_reductoisomerase_N"/>
</dbReference>
<evidence type="ECO:0000256" key="8">
    <source>
        <dbReference type="ARBA" id="ARBA00048543"/>
    </source>
</evidence>
<feature type="binding site" evidence="9">
    <location>
        <position position="12"/>
    </location>
    <ligand>
        <name>NADPH</name>
        <dbReference type="ChEBI" id="CHEBI:57783"/>
    </ligand>
</feature>
<comment type="pathway">
    <text evidence="1 9">Isoprenoid biosynthesis; isopentenyl diphosphate biosynthesis via DXP pathway; isopentenyl diphosphate from 1-deoxy-D-xylulose 5-phosphate: step 1/6.</text>
</comment>
<dbReference type="Gene3D" id="1.10.1740.10">
    <property type="match status" value="1"/>
</dbReference>
<dbReference type="InterPro" id="IPR036291">
    <property type="entry name" value="NAD(P)-bd_dom_sf"/>
</dbReference>
<feature type="binding site" evidence="9">
    <location>
        <position position="124"/>
    </location>
    <ligand>
        <name>NADPH</name>
        <dbReference type="ChEBI" id="CHEBI:57783"/>
    </ligand>
</feature>
<dbReference type="Proteomes" id="UP000198651">
    <property type="component" value="Chromosome I"/>
</dbReference>
<evidence type="ECO:0000259" key="10">
    <source>
        <dbReference type="Pfam" id="PF02670"/>
    </source>
</evidence>
<dbReference type="AlphaFoldDB" id="A0A0S4M3W7"/>
<dbReference type="PANTHER" id="PTHR30525">
    <property type="entry name" value="1-DEOXY-D-XYLULOSE 5-PHOSPHATE REDUCTOISOMERASE"/>
    <property type="match status" value="1"/>
</dbReference>
<dbReference type="PIRSF" id="PIRSF006205">
    <property type="entry name" value="Dxp_reductismrs"/>
    <property type="match status" value="1"/>
</dbReference>
<feature type="domain" description="1-deoxy-D-xylulose 5-phosphate reductoisomerase N-terminal" evidence="10">
    <location>
        <begin position="5"/>
        <end position="130"/>
    </location>
</feature>
<dbReference type="SUPFAM" id="SSF55347">
    <property type="entry name" value="Glyceraldehyde-3-phosphate dehydrogenase-like, C-terminal domain"/>
    <property type="match status" value="1"/>
</dbReference>
<dbReference type="HAMAP" id="MF_00183">
    <property type="entry name" value="DXP_reductoisom"/>
    <property type="match status" value="1"/>
</dbReference>
<dbReference type="GO" id="GO:0030145">
    <property type="term" value="F:manganese ion binding"/>
    <property type="evidence" value="ECO:0007669"/>
    <property type="project" value="TreeGrafter"/>
</dbReference>
<evidence type="ECO:0000313" key="13">
    <source>
        <dbReference type="EMBL" id="CUT16973.1"/>
    </source>
</evidence>
<evidence type="ECO:0000259" key="12">
    <source>
        <dbReference type="Pfam" id="PF13288"/>
    </source>
</evidence>
<organism evidence="13 14">
    <name type="scientific">Candidatus Ichthyocystis hellenicum</name>
    <dbReference type="NCBI Taxonomy" id="1561003"/>
    <lineage>
        <taxon>Bacteria</taxon>
        <taxon>Pseudomonadati</taxon>
        <taxon>Pseudomonadota</taxon>
        <taxon>Betaproteobacteria</taxon>
        <taxon>Burkholderiales</taxon>
        <taxon>Candidatus Ichthyocystis</taxon>
    </lineage>
</organism>
<protein>
    <recommendedName>
        <fullName evidence="9">1-deoxy-D-xylulose 5-phosphate reductoisomerase</fullName>
        <shortName evidence="9">DXP reductoisomerase</shortName>
        <ecNumber evidence="9">1.1.1.267</ecNumber>
    </recommendedName>
    <alternativeName>
        <fullName evidence="9">1-deoxyxylulose-5-phosphate reductoisomerase</fullName>
    </alternativeName>
    <alternativeName>
        <fullName evidence="9">2-C-methyl-D-erythritol 4-phosphate synthase</fullName>
    </alternativeName>
</protein>
<evidence type="ECO:0000256" key="2">
    <source>
        <dbReference type="ARBA" id="ARBA00006825"/>
    </source>
</evidence>
<evidence type="ECO:0000256" key="1">
    <source>
        <dbReference type="ARBA" id="ARBA00005094"/>
    </source>
</evidence>
<feature type="binding site" evidence="9">
    <location>
        <position position="225"/>
    </location>
    <ligand>
        <name>1-deoxy-D-xylulose 5-phosphate</name>
        <dbReference type="ChEBI" id="CHEBI:57792"/>
    </ligand>
</feature>
<dbReference type="Gene3D" id="3.40.50.720">
    <property type="entry name" value="NAD(P)-binding Rossmann-like Domain"/>
    <property type="match status" value="1"/>
</dbReference>
<dbReference type="OrthoDB" id="9806546at2"/>
<dbReference type="EC" id="1.1.1.267" evidence="9"/>
<keyword evidence="6 9" id="KW-0464">Manganese</keyword>
<feature type="binding site" evidence="9">
    <location>
        <position position="11"/>
    </location>
    <ligand>
        <name>NADPH</name>
        <dbReference type="ChEBI" id="CHEBI:57783"/>
    </ligand>
</feature>
<feature type="binding site" evidence="9">
    <location>
        <position position="150"/>
    </location>
    <ligand>
        <name>Mn(2+)</name>
        <dbReference type="ChEBI" id="CHEBI:29035"/>
    </ligand>
</feature>
<dbReference type="InterPro" id="IPR036169">
    <property type="entry name" value="DXPR_C_sf"/>
</dbReference>
<comment type="function">
    <text evidence="9">Catalyzes the NADPH-dependent rearrangement and reduction of 1-deoxy-D-xylulose-5-phosphate (DXP) to 2-C-methyl-D-erythritol 4-phosphate (MEP).</text>
</comment>
<evidence type="ECO:0000256" key="6">
    <source>
        <dbReference type="ARBA" id="ARBA00023211"/>
    </source>
</evidence>
<feature type="binding site" evidence="9">
    <location>
        <position position="221"/>
    </location>
    <ligand>
        <name>1-deoxy-D-xylulose 5-phosphate</name>
        <dbReference type="ChEBI" id="CHEBI:57792"/>
    </ligand>
</feature>
<comment type="caution">
    <text evidence="9">Lacks conserved residue(s) required for the propagation of feature annotation.</text>
</comment>
<evidence type="ECO:0000256" key="9">
    <source>
        <dbReference type="HAMAP-Rule" id="MF_00183"/>
    </source>
</evidence>
<dbReference type="STRING" id="1561003.Ark11_0114"/>
<feature type="binding site" evidence="9">
    <location>
        <position position="225"/>
    </location>
    <ligand>
        <name>Mn(2+)</name>
        <dbReference type="ChEBI" id="CHEBI:29035"/>
    </ligand>
</feature>
<keyword evidence="3 9" id="KW-0479">Metal-binding</keyword>
<dbReference type="GO" id="GO:0016853">
    <property type="term" value="F:isomerase activity"/>
    <property type="evidence" value="ECO:0007669"/>
    <property type="project" value="UniProtKB-KW"/>
</dbReference>
<keyword evidence="9" id="KW-0460">Magnesium</keyword>
<evidence type="ECO:0000256" key="4">
    <source>
        <dbReference type="ARBA" id="ARBA00022857"/>
    </source>
</evidence>
<evidence type="ECO:0000256" key="3">
    <source>
        <dbReference type="ARBA" id="ARBA00022723"/>
    </source>
</evidence>
<feature type="domain" description="DXP reductoisomerase C-terminal" evidence="12">
    <location>
        <begin position="265"/>
        <end position="380"/>
    </location>
</feature>
<keyword evidence="5 9" id="KW-0560">Oxidoreductase</keyword>
<name>A0A0S4M3W7_9BURK</name>
<dbReference type="SUPFAM" id="SSF69055">
    <property type="entry name" value="1-deoxy-D-xylulose-5-phosphate reductoisomerase, C-terminal domain"/>
    <property type="match status" value="1"/>
</dbReference>
<dbReference type="RefSeq" id="WP_157722200.1">
    <property type="nucleotide sequence ID" value="NZ_FLSL01000091.1"/>
</dbReference>
<dbReference type="GO" id="GO:0030604">
    <property type="term" value="F:1-deoxy-D-xylulose-5-phosphate reductoisomerase activity"/>
    <property type="evidence" value="ECO:0007669"/>
    <property type="project" value="UniProtKB-UniRule"/>
</dbReference>
<dbReference type="FunFam" id="3.40.50.720:FF:000045">
    <property type="entry name" value="1-deoxy-D-xylulose 5-phosphate reductoisomerase"/>
    <property type="match status" value="1"/>
</dbReference>
<dbReference type="Pfam" id="PF02670">
    <property type="entry name" value="DXP_reductoisom"/>
    <property type="match status" value="1"/>
</dbReference>
<evidence type="ECO:0000256" key="5">
    <source>
        <dbReference type="ARBA" id="ARBA00023002"/>
    </source>
</evidence>
<dbReference type="GO" id="GO:0051484">
    <property type="term" value="P:isopentenyl diphosphate biosynthetic process, methylerythritol 4-phosphate pathway involved in terpenoid biosynthetic process"/>
    <property type="evidence" value="ECO:0007669"/>
    <property type="project" value="UniProtKB-ARBA"/>
</dbReference>
<evidence type="ECO:0000259" key="11">
    <source>
        <dbReference type="Pfam" id="PF08436"/>
    </source>
</evidence>
<feature type="domain" description="1-deoxy-D-xylulose 5-phosphate reductoisomerase C-terminal" evidence="11">
    <location>
        <begin position="144"/>
        <end position="233"/>
    </location>
</feature>
<keyword evidence="13" id="KW-0413">Isomerase</keyword>
<feature type="binding site" evidence="9">
    <location>
        <position position="123"/>
    </location>
    <ligand>
        <name>1-deoxy-D-xylulose 5-phosphate</name>
        <dbReference type="ChEBI" id="CHEBI:57792"/>
    </ligand>
</feature>
<dbReference type="NCBIfam" id="TIGR00243">
    <property type="entry name" value="Dxr"/>
    <property type="match status" value="1"/>
</dbReference>
<dbReference type="EMBL" id="LN906597">
    <property type="protein sequence ID" value="CUT16973.1"/>
    <property type="molecule type" value="Genomic_DNA"/>
</dbReference>
<feature type="binding site" evidence="9">
    <location>
        <position position="150"/>
    </location>
    <ligand>
        <name>1-deoxy-D-xylulose 5-phosphate</name>
        <dbReference type="ChEBI" id="CHEBI:57792"/>
    </ligand>
</feature>
<dbReference type="InterPro" id="IPR003821">
    <property type="entry name" value="DXP_reductoisomerase"/>
</dbReference>
<proteinExistence type="inferred from homology"/>
<comment type="similarity">
    <text evidence="2 9">Belongs to the DXR family.</text>
</comment>
<evidence type="ECO:0000256" key="7">
    <source>
        <dbReference type="ARBA" id="ARBA00023229"/>
    </source>
</evidence>
<dbReference type="GO" id="GO:0070402">
    <property type="term" value="F:NADPH binding"/>
    <property type="evidence" value="ECO:0007669"/>
    <property type="project" value="InterPro"/>
</dbReference>